<sequence length="535" mass="59585">MIGILLYLTASRSDIMFSVCLCTRFQEDPKTSHLEAIKRIFRYVMGTRHLGLWYPKGTGIETIVYADFDHVGYYVDHKSTSSVCTFMGCCLTLRFSKKQTALGISTTEAEYVSIEKACQQALLIKQALVDYDIKLDDIPVLCDNKGAIDLSDSGNGVEQERSIPIILKKWAPPSNLLNGDVTSVPIWVKLYDIPILAFTADGLNAMATKLGNSIMLDSYTSLCEMVIAIPNVEDDGVVFHSVRVDYEWKSPRCGINIRADDEGFIEVKKKKSGGNNGGTKNFTISVKPKTQYRPKASTSGYNKKSLGNKGNTFSLSNSFEALNDENLIIKELASGSMATTSGTEDNGVDDYDSYDDDMYPDNIQTICDKLDIRRTGGLDKGEIILARHLITVAAMADVSFLFDCSSACASYDVKLCLVMVLEDIECKDSYDSNLDESTFLVTPLSDSNEDEYFTPSDDVELLLHRDPSTPIMSVVSILEGFTDEPPLEENDDLYDLESKKNDWKKTFYDTPIDDLMTEDKVFDLGIHDQIISQHM</sequence>
<dbReference type="AlphaFoldDB" id="A0A6L2K098"/>
<dbReference type="PANTHER" id="PTHR11439">
    <property type="entry name" value="GAG-POL-RELATED RETROTRANSPOSON"/>
    <property type="match status" value="1"/>
</dbReference>
<accession>A0A6L2K098</accession>
<evidence type="ECO:0000313" key="1">
    <source>
        <dbReference type="EMBL" id="GEU42791.1"/>
    </source>
</evidence>
<proteinExistence type="predicted"/>
<name>A0A6L2K098_TANCI</name>
<dbReference type="CDD" id="cd09272">
    <property type="entry name" value="RNase_HI_RT_Ty1"/>
    <property type="match status" value="1"/>
</dbReference>
<dbReference type="PANTHER" id="PTHR11439:SF483">
    <property type="entry name" value="PEPTIDE SYNTHASE GLIP-LIKE, PUTATIVE (AFU_ORTHOLOGUE AFUA_3G12920)-RELATED"/>
    <property type="match status" value="1"/>
</dbReference>
<dbReference type="EMBL" id="BKCJ010001617">
    <property type="protein sequence ID" value="GEU42791.1"/>
    <property type="molecule type" value="Genomic_DNA"/>
</dbReference>
<reference evidence="1" key="1">
    <citation type="journal article" date="2019" name="Sci. Rep.">
        <title>Draft genome of Tanacetum cinerariifolium, the natural source of mosquito coil.</title>
        <authorList>
            <person name="Yamashiro T."/>
            <person name="Shiraishi A."/>
            <person name="Satake H."/>
            <person name="Nakayama K."/>
        </authorList>
    </citation>
    <scope>NUCLEOTIDE SEQUENCE</scope>
</reference>
<organism evidence="1">
    <name type="scientific">Tanacetum cinerariifolium</name>
    <name type="common">Dalmatian daisy</name>
    <name type="synonym">Chrysanthemum cinerariifolium</name>
    <dbReference type="NCBI Taxonomy" id="118510"/>
    <lineage>
        <taxon>Eukaryota</taxon>
        <taxon>Viridiplantae</taxon>
        <taxon>Streptophyta</taxon>
        <taxon>Embryophyta</taxon>
        <taxon>Tracheophyta</taxon>
        <taxon>Spermatophyta</taxon>
        <taxon>Magnoliopsida</taxon>
        <taxon>eudicotyledons</taxon>
        <taxon>Gunneridae</taxon>
        <taxon>Pentapetalae</taxon>
        <taxon>asterids</taxon>
        <taxon>campanulids</taxon>
        <taxon>Asterales</taxon>
        <taxon>Asteraceae</taxon>
        <taxon>Asteroideae</taxon>
        <taxon>Anthemideae</taxon>
        <taxon>Anthemidinae</taxon>
        <taxon>Tanacetum</taxon>
    </lineage>
</organism>
<gene>
    <name evidence="1" type="ORF">Tci_014769</name>
</gene>
<protein>
    <submittedName>
        <fullName evidence="1">Uncharacterized mitochondrial protein AtMg00810-like</fullName>
    </submittedName>
</protein>
<comment type="caution">
    <text evidence="1">The sequence shown here is derived from an EMBL/GenBank/DDBJ whole genome shotgun (WGS) entry which is preliminary data.</text>
</comment>